<sequence>MAPKKQYVYAITRRDFEDGDKKGTLSLLEIHATVDSANAAALDASGDDQDETSESQTKDLCVTYKNKTQNFTIVVKKTELKDDTDGNGQGGASVASAVSSTAKSGTKKAPAKKAPGATKKTTMLQGEPDSLQGLKLIFTGSLSMDRTTCDLTAKAHGAEIVSAANMDEADYVVLGNKPGEKKLADIKDKGLSTLTEEEFVEMLNQPASKKRKV</sequence>
<dbReference type="InterPro" id="IPR036420">
    <property type="entry name" value="BRCT_dom_sf"/>
</dbReference>
<dbReference type="Proteomes" id="UP000225277">
    <property type="component" value="Unassembled WGS sequence"/>
</dbReference>
<dbReference type="SUPFAM" id="SSF52113">
    <property type="entry name" value="BRCT domain"/>
    <property type="match status" value="1"/>
</dbReference>
<feature type="compositionally biased region" description="Low complexity" evidence="1">
    <location>
        <begin position="92"/>
        <end position="104"/>
    </location>
</feature>
<organism evidence="3 4">
    <name type="scientific">Ramularia collo-cygni</name>
    <dbReference type="NCBI Taxonomy" id="112498"/>
    <lineage>
        <taxon>Eukaryota</taxon>
        <taxon>Fungi</taxon>
        <taxon>Dikarya</taxon>
        <taxon>Ascomycota</taxon>
        <taxon>Pezizomycotina</taxon>
        <taxon>Dothideomycetes</taxon>
        <taxon>Dothideomycetidae</taxon>
        <taxon>Mycosphaerellales</taxon>
        <taxon>Mycosphaerellaceae</taxon>
        <taxon>Ramularia</taxon>
    </lineage>
</organism>
<dbReference type="RefSeq" id="XP_023630687.1">
    <property type="nucleotide sequence ID" value="XM_023774919.1"/>
</dbReference>
<dbReference type="InterPro" id="IPR001357">
    <property type="entry name" value="BRCT_dom"/>
</dbReference>
<evidence type="ECO:0000256" key="1">
    <source>
        <dbReference type="SAM" id="MobiDB-lite"/>
    </source>
</evidence>
<dbReference type="EMBL" id="FJUY01000018">
    <property type="protein sequence ID" value="CZT23963.1"/>
    <property type="molecule type" value="Genomic_DNA"/>
</dbReference>
<evidence type="ECO:0000313" key="4">
    <source>
        <dbReference type="Proteomes" id="UP000225277"/>
    </source>
</evidence>
<reference evidence="3 4" key="1">
    <citation type="submission" date="2016-03" db="EMBL/GenBank/DDBJ databases">
        <authorList>
            <person name="Ploux O."/>
        </authorList>
    </citation>
    <scope>NUCLEOTIDE SEQUENCE [LARGE SCALE GENOMIC DNA]</scope>
    <source>
        <strain evidence="3 4">URUG2</strain>
    </source>
</reference>
<evidence type="ECO:0000259" key="2">
    <source>
        <dbReference type="Pfam" id="PF00533"/>
    </source>
</evidence>
<accession>A0A2D3V7J6</accession>
<dbReference type="STRING" id="112498.A0A2D3V7J6"/>
<evidence type="ECO:0000313" key="3">
    <source>
        <dbReference type="EMBL" id="CZT23963.1"/>
    </source>
</evidence>
<dbReference type="GeneID" id="35604743"/>
<gene>
    <name evidence="3" type="ORF">RCC_09679</name>
</gene>
<feature type="region of interest" description="Disordered" evidence="1">
    <location>
        <begin position="82"/>
        <end position="119"/>
    </location>
</feature>
<dbReference type="OrthoDB" id="3650813at2759"/>
<dbReference type="Gene3D" id="3.40.50.10190">
    <property type="entry name" value="BRCT domain"/>
    <property type="match status" value="1"/>
</dbReference>
<dbReference type="Pfam" id="PF00533">
    <property type="entry name" value="BRCT"/>
    <property type="match status" value="1"/>
</dbReference>
<protein>
    <recommendedName>
        <fullName evidence="2">BRCT domain-containing protein</fullName>
    </recommendedName>
</protein>
<name>A0A2D3V7J6_9PEZI</name>
<feature type="domain" description="BRCT" evidence="2">
    <location>
        <begin position="131"/>
        <end position="202"/>
    </location>
</feature>
<dbReference type="AlphaFoldDB" id="A0A2D3V7J6"/>
<keyword evidence="4" id="KW-1185">Reference proteome</keyword>
<proteinExistence type="predicted"/>